<protein>
    <submittedName>
        <fullName evidence="2">Uncharacterized protein</fullName>
    </submittedName>
</protein>
<evidence type="ECO:0000256" key="1">
    <source>
        <dbReference type="SAM" id="Phobius"/>
    </source>
</evidence>
<comment type="caution">
    <text evidence="2">The sequence shown here is derived from an EMBL/GenBank/DDBJ whole genome shotgun (WGS) entry which is preliminary data.</text>
</comment>
<evidence type="ECO:0000313" key="2">
    <source>
        <dbReference type="EMBL" id="TMS34135.1"/>
    </source>
</evidence>
<accession>A0A4U8UPA2</accession>
<reference evidence="2 3" key="2">
    <citation type="journal article" date="2019" name="G3 (Bethesda)">
        <title>Hybrid Assembly of the Genome of the Entomopathogenic Nematode Steinernema carpocapsae Identifies the X-Chromosome.</title>
        <authorList>
            <person name="Serra L."/>
            <person name="Macchietto M."/>
            <person name="Macias-Munoz A."/>
            <person name="McGill C.J."/>
            <person name="Rodriguez I.M."/>
            <person name="Rodriguez B."/>
            <person name="Murad R."/>
            <person name="Mortazavi A."/>
        </authorList>
    </citation>
    <scope>NUCLEOTIDE SEQUENCE [LARGE SCALE GENOMIC DNA]</scope>
    <source>
        <strain evidence="2 3">ALL</strain>
    </source>
</reference>
<keyword evidence="1" id="KW-0812">Transmembrane</keyword>
<keyword evidence="1" id="KW-1133">Transmembrane helix</keyword>
<name>A0A4U8UPA2_STECR</name>
<dbReference type="AlphaFoldDB" id="A0A4U8UPA2"/>
<gene>
    <name evidence="2" type="ORF">L596_001778</name>
</gene>
<proteinExistence type="predicted"/>
<dbReference type="EMBL" id="CM016762">
    <property type="protein sequence ID" value="TMS34135.1"/>
    <property type="molecule type" value="Genomic_DNA"/>
</dbReference>
<keyword evidence="3" id="KW-1185">Reference proteome</keyword>
<dbReference type="Proteomes" id="UP000298663">
    <property type="component" value="Chromosome X"/>
</dbReference>
<evidence type="ECO:0000313" key="3">
    <source>
        <dbReference type="Proteomes" id="UP000298663"/>
    </source>
</evidence>
<dbReference type="EMBL" id="AZBU02000001">
    <property type="protein sequence ID" value="TMS34135.1"/>
    <property type="molecule type" value="Genomic_DNA"/>
</dbReference>
<reference evidence="2 3" key="1">
    <citation type="journal article" date="2015" name="Genome Biol.">
        <title>Comparative genomics of Steinernema reveals deeply conserved gene regulatory networks.</title>
        <authorList>
            <person name="Dillman A.R."/>
            <person name="Macchietto M."/>
            <person name="Porter C.F."/>
            <person name="Rogers A."/>
            <person name="Williams B."/>
            <person name="Antoshechkin I."/>
            <person name="Lee M.M."/>
            <person name="Goodwin Z."/>
            <person name="Lu X."/>
            <person name="Lewis E.E."/>
            <person name="Goodrich-Blair H."/>
            <person name="Stock S.P."/>
            <person name="Adams B.J."/>
            <person name="Sternberg P.W."/>
            <person name="Mortazavi A."/>
        </authorList>
    </citation>
    <scope>NUCLEOTIDE SEQUENCE [LARGE SCALE GENOMIC DNA]</scope>
    <source>
        <strain evidence="2 3">ALL</strain>
    </source>
</reference>
<feature type="transmembrane region" description="Helical" evidence="1">
    <location>
        <begin position="43"/>
        <end position="62"/>
    </location>
</feature>
<keyword evidence="1" id="KW-0472">Membrane</keyword>
<organism evidence="2 3">
    <name type="scientific">Steinernema carpocapsae</name>
    <name type="common">Entomopathogenic nematode</name>
    <dbReference type="NCBI Taxonomy" id="34508"/>
    <lineage>
        <taxon>Eukaryota</taxon>
        <taxon>Metazoa</taxon>
        <taxon>Ecdysozoa</taxon>
        <taxon>Nematoda</taxon>
        <taxon>Chromadorea</taxon>
        <taxon>Rhabditida</taxon>
        <taxon>Tylenchina</taxon>
        <taxon>Panagrolaimomorpha</taxon>
        <taxon>Strongyloidoidea</taxon>
        <taxon>Steinernematidae</taxon>
        <taxon>Steinernema</taxon>
    </lineage>
</organism>
<sequence length="76" mass="9133">MKHVSKRVLFNCLFVPFYNLQHRSHNRLFFAEKLPYTSHKNRIILPCVLHLVYNYCFVFLGCQTTFAPKIKLKVIF</sequence>